<dbReference type="EMBL" id="BARU01029473">
    <property type="protein sequence ID" value="GAH67350.1"/>
    <property type="molecule type" value="Genomic_DNA"/>
</dbReference>
<dbReference type="AlphaFoldDB" id="X1IDJ3"/>
<dbReference type="Pfam" id="PF01041">
    <property type="entry name" value="DegT_DnrJ_EryC1"/>
    <property type="match status" value="1"/>
</dbReference>
<sequence length="89" mass="10664">HLKIEKLKVDRDRIFKALRGENIGVNVHYIPVHYHSYYKKIFGLKKGILPNVEWLFPRLLTIPLFPKMTNDDAYDVINAIEKVIYYYKK</sequence>
<name>X1IDJ3_9ZZZZ</name>
<proteinExistence type="predicted"/>
<dbReference type="InterPro" id="IPR015424">
    <property type="entry name" value="PyrdxlP-dep_Trfase"/>
</dbReference>
<accession>X1IDJ3</accession>
<feature type="non-terminal residue" evidence="1">
    <location>
        <position position="1"/>
    </location>
</feature>
<gene>
    <name evidence="1" type="ORF">S03H2_46889</name>
</gene>
<dbReference type="InterPro" id="IPR015422">
    <property type="entry name" value="PyrdxlP-dep_Trfase_small"/>
</dbReference>
<dbReference type="InterPro" id="IPR000653">
    <property type="entry name" value="DegT/StrS_aminotransferase"/>
</dbReference>
<organism evidence="1">
    <name type="scientific">marine sediment metagenome</name>
    <dbReference type="NCBI Taxonomy" id="412755"/>
    <lineage>
        <taxon>unclassified sequences</taxon>
        <taxon>metagenomes</taxon>
        <taxon>ecological metagenomes</taxon>
    </lineage>
</organism>
<dbReference type="SUPFAM" id="SSF53383">
    <property type="entry name" value="PLP-dependent transferases"/>
    <property type="match status" value="1"/>
</dbReference>
<dbReference type="Gene3D" id="3.90.1150.10">
    <property type="entry name" value="Aspartate Aminotransferase, domain 1"/>
    <property type="match status" value="1"/>
</dbReference>
<comment type="caution">
    <text evidence="1">The sequence shown here is derived from an EMBL/GenBank/DDBJ whole genome shotgun (WGS) entry which is preliminary data.</text>
</comment>
<protein>
    <recommendedName>
        <fullName evidence="2">DegT/DnrJ/EryC1/StrS aminotransferase family protein</fullName>
    </recommendedName>
</protein>
<evidence type="ECO:0008006" key="2">
    <source>
        <dbReference type="Google" id="ProtNLM"/>
    </source>
</evidence>
<reference evidence="1" key="1">
    <citation type="journal article" date="2014" name="Front. Microbiol.">
        <title>High frequency of phylogenetically diverse reductive dehalogenase-homologous genes in deep subseafloor sedimentary metagenomes.</title>
        <authorList>
            <person name="Kawai M."/>
            <person name="Futagami T."/>
            <person name="Toyoda A."/>
            <person name="Takaki Y."/>
            <person name="Nishi S."/>
            <person name="Hori S."/>
            <person name="Arai W."/>
            <person name="Tsubouchi T."/>
            <person name="Morono Y."/>
            <person name="Uchiyama I."/>
            <person name="Ito T."/>
            <person name="Fujiyama A."/>
            <person name="Inagaki F."/>
            <person name="Takami H."/>
        </authorList>
    </citation>
    <scope>NUCLEOTIDE SEQUENCE</scope>
    <source>
        <strain evidence="1">Expedition CK06-06</strain>
    </source>
</reference>
<evidence type="ECO:0000313" key="1">
    <source>
        <dbReference type="EMBL" id="GAH67350.1"/>
    </source>
</evidence>